<dbReference type="PANTHER" id="PTHR43649">
    <property type="entry name" value="ARABINOSE-BINDING PROTEIN-RELATED"/>
    <property type="match status" value="1"/>
</dbReference>
<evidence type="ECO:0000256" key="3">
    <source>
        <dbReference type="ARBA" id="ARBA00022448"/>
    </source>
</evidence>
<comment type="subcellular location">
    <subcellularLocation>
        <location evidence="1">Cell envelope</location>
    </subcellularLocation>
</comment>
<comment type="caution">
    <text evidence="6">The sequence shown here is derived from an EMBL/GenBank/DDBJ whole genome shotgun (WGS) entry which is preliminary data.</text>
</comment>
<dbReference type="CDD" id="cd14748">
    <property type="entry name" value="PBP2_UgpB"/>
    <property type="match status" value="1"/>
</dbReference>
<keyword evidence="4" id="KW-0732">Signal</keyword>
<dbReference type="PANTHER" id="PTHR43649:SF31">
    <property type="entry name" value="SN-GLYCEROL-3-PHOSPHATE-BINDING PERIPLASMIC PROTEIN UGPB"/>
    <property type="match status" value="1"/>
</dbReference>
<dbReference type="RefSeq" id="WP_253061906.1">
    <property type="nucleotide sequence ID" value="NZ_JAMXWM010000011.1"/>
</dbReference>
<evidence type="ECO:0000313" key="6">
    <source>
        <dbReference type="EMBL" id="MFD2694848.1"/>
    </source>
</evidence>
<dbReference type="SUPFAM" id="SSF53850">
    <property type="entry name" value="Periplasmic binding protein-like II"/>
    <property type="match status" value="1"/>
</dbReference>
<dbReference type="Pfam" id="PF13416">
    <property type="entry name" value="SBP_bac_8"/>
    <property type="match status" value="1"/>
</dbReference>
<dbReference type="InterPro" id="IPR006061">
    <property type="entry name" value="SBP_1_CS"/>
</dbReference>
<keyword evidence="7" id="KW-1185">Reference proteome</keyword>
<dbReference type="Proteomes" id="UP001597399">
    <property type="component" value="Unassembled WGS sequence"/>
</dbReference>
<gene>
    <name evidence="6" type="ORF">ACFSUE_14620</name>
</gene>
<evidence type="ECO:0000256" key="2">
    <source>
        <dbReference type="ARBA" id="ARBA00008520"/>
    </source>
</evidence>
<organism evidence="6 7">
    <name type="scientific">Sporolactobacillus shoreicorticis</name>
    <dbReference type="NCBI Taxonomy" id="1923877"/>
    <lineage>
        <taxon>Bacteria</taxon>
        <taxon>Bacillati</taxon>
        <taxon>Bacillota</taxon>
        <taxon>Bacilli</taxon>
        <taxon>Bacillales</taxon>
        <taxon>Sporolactobacillaceae</taxon>
        <taxon>Sporolactobacillus</taxon>
    </lineage>
</organism>
<protein>
    <submittedName>
        <fullName evidence="6">ABC transporter substrate-binding protein</fullName>
    </submittedName>
</protein>
<evidence type="ECO:0000256" key="5">
    <source>
        <dbReference type="ARBA" id="ARBA00022764"/>
    </source>
</evidence>
<dbReference type="Gene3D" id="3.40.190.10">
    <property type="entry name" value="Periplasmic binding protein-like II"/>
    <property type="match status" value="2"/>
</dbReference>
<dbReference type="InterPro" id="IPR050490">
    <property type="entry name" value="Bact_solute-bd_prot1"/>
</dbReference>
<sequence>MKHFRLILSIFVIILVLLLGCYSINSAAAPEPGRTEVVFWHSMGGVAGQTLQNIINDFNQSQDKIYVKPVYQGSYEESLAKFRTIGGTKDVPAIVQTYEVGTKFMIDSGYITPVQFFIDKNHYDTSALEKNILSFYTINGKLYSMPFNSSTPVLMYNADAFKKAGINPNKPPMTFSEVEADAKKLTQTDKGMDGFSFLNYPWYFEEMLTTQRGYNYDHANGRTGSITRSLVNSPKGVRIFSWLQKMRKEHLLAYFGTNGGNEQTAFLTGKLGMYLSSSASAAQIIQNAPFKVGIGFLPHADGVKPQGVAIGGASLWLPKGPSAKTQQAAFTFMKYLESPAVQAKWHVGSGYFPINTKAYDEPLLKKTYKKIPQLKVSADQLHSTVTSYYTRGFLTTITPQARMELQQAIDSVMNGQAPKKTLDTAANSITDIITQTNRANQK</sequence>
<evidence type="ECO:0000256" key="4">
    <source>
        <dbReference type="ARBA" id="ARBA00022729"/>
    </source>
</evidence>
<comment type="similarity">
    <text evidence="2">Belongs to the bacterial solute-binding protein 1 family.</text>
</comment>
<dbReference type="InterPro" id="IPR006059">
    <property type="entry name" value="SBP"/>
</dbReference>
<reference evidence="7" key="1">
    <citation type="journal article" date="2019" name="Int. J. Syst. Evol. Microbiol.">
        <title>The Global Catalogue of Microorganisms (GCM) 10K type strain sequencing project: providing services to taxonomists for standard genome sequencing and annotation.</title>
        <authorList>
            <consortium name="The Broad Institute Genomics Platform"/>
            <consortium name="The Broad Institute Genome Sequencing Center for Infectious Disease"/>
            <person name="Wu L."/>
            <person name="Ma J."/>
        </authorList>
    </citation>
    <scope>NUCLEOTIDE SEQUENCE [LARGE SCALE GENOMIC DNA]</scope>
    <source>
        <strain evidence="7">TISTR 2466</strain>
    </source>
</reference>
<dbReference type="PROSITE" id="PS51257">
    <property type="entry name" value="PROKAR_LIPOPROTEIN"/>
    <property type="match status" value="1"/>
</dbReference>
<keyword evidence="5" id="KW-0574">Periplasm</keyword>
<evidence type="ECO:0000313" key="7">
    <source>
        <dbReference type="Proteomes" id="UP001597399"/>
    </source>
</evidence>
<dbReference type="PROSITE" id="PS01037">
    <property type="entry name" value="SBP_BACTERIAL_1"/>
    <property type="match status" value="1"/>
</dbReference>
<proteinExistence type="inferred from homology"/>
<evidence type="ECO:0000256" key="1">
    <source>
        <dbReference type="ARBA" id="ARBA00004196"/>
    </source>
</evidence>
<name>A0ABW5S5F9_9BACL</name>
<dbReference type="EMBL" id="JBHUMQ010000031">
    <property type="protein sequence ID" value="MFD2694848.1"/>
    <property type="molecule type" value="Genomic_DNA"/>
</dbReference>
<keyword evidence="3" id="KW-0813">Transport</keyword>
<accession>A0ABW5S5F9</accession>